<gene>
    <name evidence="2" type="ORF">Rsub_05044</name>
</gene>
<accession>A0A2V0P6F8</accession>
<evidence type="ECO:0000313" key="2">
    <source>
        <dbReference type="EMBL" id="GBF92675.1"/>
    </source>
</evidence>
<protein>
    <submittedName>
        <fullName evidence="2">Uncharacterized protein</fullName>
    </submittedName>
</protein>
<evidence type="ECO:0000313" key="3">
    <source>
        <dbReference type="Proteomes" id="UP000247498"/>
    </source>
</evidence>
<dbReference type="InParanoid" id="A0A2V0P6F8"/>
<feature type="region of interest" description="Disordered" evidence="1">
    <location>
        <begin position="1"/>
        <end position="44"/>
    </location>
</feature>
<dbReference type="OrthoDB" id="562086at2759"/>
<dbReference type="AlphaFoldDB" id="A0A2V0P6F8"/>
<comment type="caution">
    <text evidence="2">The sequence shown here is derived from an EMBL/GenBank/DDBJ whole genome shotgun (WGS) entry which is preliminary data.</text>
</comment>
<dbReference type="Proteomes" id="UP000247498">
    <property type="component" value="Unassembled WGS sequence"/>
</dbReference>
<keyword evidence="3" id="KW-1185">Reference proteome</keyword>
<dbReference type="EMBL" id="BDRX01000034">
    <property type="protein sequence ID" value="GBF92675.1"/>
    <property type="molecule type" value="Genomic_DNA"/>
</dbReference>
<reference evidence="2 3" key="1">
    <citation type="journal article" date="2018" name="Sci. Rep.">
        <title>Raphidocelis subcapitata (=Pseudokirchneriella subcapitata) provides an insight into genome evolution and environmental adaptations in the Sphaeropleales.</title>
        <authorList>
            <person name="Suzuki S."/>
            <person name="Yamaguchi H."/>
            <person name="Nakajima N."/>
            <person name="Kawachi M."/>
        </authorList>
    </citation>
    <scope>NUCLEOTIDE SEQUENCE [LARGE SCALE GENOMIC DNA]</scope>
    <source>
        <strain evidence="2 3">NIES-35</strain>
    </source>
</reference>
<evidence type="ECO:0000256" key="1">
    <source>
        <dbReference type="SAM" id="MobiDB-lite"/>
    </source>
</evidence>
<sequence length="165" mass="17992">MEQARGRCTYPGEYSAETPQSNHQHHSIAPPPKKQIKTTPKQPKVNGTMTVKVKISNLGDTDGLVGRVVIFITVVEDAAFLRYSYRDCSDPSDPFFDRSIYSLNTTDLVIKAGKSKTVKIADVPVPARVGWSGLVVVPDANCANEAARGMVFPPLPYNAFEVVAL</sequence>
<name>A0A2V0P6F8_9CHLO</name>
<organism evidence="2 3">
    <name type="scientific">Raphidocelis subcapitata</name>
    <dbReference type="NCBI Taxonomy" id="307507"/>
    <lineage>
        <taxon>Eukaryota</taxon>
        <taxon>Viridiplantae</taxon>
        <taxon>Chlorophyta</taxon>
        <taxon>core chlorophytes</taxon>
        <taxon>Chlorophyceae</taxon>
        <taxon>CS clade</taxon>
        <taxon>Sphaeropleales</taxon>
        <taxon>Selenastraceae</taxon>
        <taxon>Raphidocelis</taxon>
    </lineage>
</organism>
<proteinExistence type="predicted"/>